<feature type="region of interest" description="Disordered" evidence="8">
    <location>
        <begin position="214"/>
        <end position="235"/>
    </location>
</feature>
<keyword evidence="6 7" id="KW-0012">Acyltransferase</keyword>
<evidence type="ECO:0000256" key="5">
    <source>
        <dbReference type="ARBA" id="ARBA00023136"/>
    </source>
</evidence>
<dbReference type="EMBL" id="HBEG01020678">
    <property type="protein sequence ID" value="CAD8357107.1"/>
    <property type="molecule type" value="Transcribed_RNA"/>
</dbReference>
<name>A0A6T8VD82_9DINO</name>
<evidence type="ECO:0000256" key="3">
    <source>
        <dbReference type="ARBA" id="ARBA00022692"/>
    </source>
</evidence>
<dbReference type="GO" id="GO:0019706">
    <property type="term" value="F:protein-cysteine S-palmitoyltransferase activity"/>
    <property type="evidence" value="ECO:0007669"/>
    <property type="project" value="UniProtKB-EC"/>
</dbReference>
<feature type="transmembrane region" description="Helical" evidence="7">
    <location>
        <begin position="132"/>
        <end position="155"/>
    </location>
</feature>
<dbReference type="PROSITE" id="PS51257">
    <property type="entry name" value="PROKAR_LIPOPROTEIN"/>
    <property type="match status" value="1"/>
</dbReference>
<dbReference type="EMBL" id="HBEG01020677">
    <property type="protein sequence ID" value="CAD8357106.1"/>
    <property type="molecule type" value="Transcribed_RNA"/>
</dbReference>
<sequence>MAQEARRKNGFEWPWRKRQCLAIVIFGATGLFSACIMLPLLRGVLRWSFAALFWLSWFILFISAYIAMQVDPVDSNVGCSLSAQPIPGQPWCSICEASVRTDSKHCWECNKCVGNFDHHCPWLNTCIGTRNYGTFFVTIWSLLVMLSVVIGFAVALLAGRDTSLFGLGEHLTTGLLITLVVLYFPLWCLDLSLVVFHCFLCWKDITTYEYLTGKTKRPPPPISPKPQSTASSDRQHVCPVEVGARSISGLTASSLVSAVELPRTVSEFMFGAPAPADPAEVDPLDAREAMKVAHPRDSAAMLDAEDPPPPRHRVLATGEAGAVANATGPREDRQADISIPQKAAERAVTGVRCNAASPTEERKPGPSRPDAAEEALQETAI</sequence>
<feature type="domain" description="Palmitoyltransferase DHHC" evidence="9">
    <location>
        <begin position="90"/>
        <end position="212"/>
    </location>
</feature>
<dbReference type="EC" id="2.3.1.225" evidence="7"/>
<dbReference type="GO" id="GO:0006612">
    <property type="term" value="P:protein targeting to membrane"/>
    <property type="evidence" value="ECO:0007669"/>
    <property type="project" value="TreeGrafter"/>
</dbReference>
<dbReference type="InterPro" id="IPR001594">
    <property type="entry name" value="Palmitoyltrfase_DHHC"/>
</dbReference>
<dbReference type="Pfam" id="PF01529">
    <property type="entry name" value="DHHC"/>
    <property type="match status" value="1"/>
</dbReference>
<comment type="similarity">
    <text evidence="7">Belongs to the DHHC palmitoyltransferase family.</text>
</comment>
<feature type="transmembrane region" description="Helical" evidence="7">
    <location>
        <begin position="175"/>
        <end position="202"/>
    </location>
</feature>
<feature type="compositionally biased region" description="Acidic residues" evidence="8">
    <location>
        <begin position="372"/>
        <end position="381"/>
    </location>
</feature>
<evidence type="ECO:0000259" key="9">
    <source>
        <dbReference type="Pfam" id="PF01529"/>
    </source>
</evidence>
<protein>
    <recommendedName>
        <fullName evidence="7">Palmitoyltransferase</fullName>
        <ecNumber evidence="7">2.3.1.225</ecNumber>
    </recommendedName>
</protein>
<evidence type="ECO:0000256" key="6">
    <source>
        <dbReference type="ARBA" id="ARBA00023315"/>
    </source>
</evidence>
<comment type="subcellular location">
    <subcellularLocation>
        <location evidence="1">Membrane</location>
        <topology evidence="1">Multi-pass membrane protein</topology>
    </subcellularLocation>
</comment>
<comment type="domain">
    <text evidence="7">The DHHC domain is required for palmitoyltransferase activity.</text>
</comment>
<evidence type="ECO:0000256" key="8">
    <source>
        <dbReference type="SAM" id="MobiDB-lite"/>
    </source>
</evidence>
<dbReference type="AlphaFoldDB" id="A0A6T8VD82"/>
<feature type="region of interest" description="Disordered" evidence="8">
    <location>
        <begin position="321"/>
        <end position="381"/>
    </location>
</feature>
<evidence type="ECO:0000256" key="2">
    <source>
        <dbReference type="ARBA" id="ARBA00022679"/>
    </source>
</evidence>
<organism evidence="10">
    <name type="scientific">Pyrodinium bahamense</name>
    <dbReference type="NCBI Taxonomy" id="73915"/>
    <lineage>
        <taxon>Eukaryota</taxon>
        <taxon>Sar</taxon>
        <taxon>Alveolata</taxon>
        <taxon>Dinophyceae</taxon>
        <taxon>Gonyaulacales</taxon>
        <taxon>Pyrocystaceae</taxon>
        <taxon>Pyrodinium</taxon>
    </lineage>
</organism>
<reference evidence="10" key="1">
    <citation type="submission" date="2021-01" db="EMBL/GenBank/DDBJ databases">
        <authorList>
            <person name="Corre E."/>
            <person name="Pelletier E."/>
            <person name="Niang G."/>
            <person name="Scheremetjew M."/>
            <person name="Finn R."/>
            <person name="Kale V."/>
            <person name="Holt S."/>
            <person name="Cochrane G."/>
            <person name="Meng A."/>
            <person name="Brown T."/>
            <person name="Cohen L."/>
        </authorList>
    </citation>
    <scope>NUCLEOTIDE SEQUENCE</scope>
    <source>
        <strain evidence="10">Pbaha01</strain>
    </source>
</reference>
<dbReference type="GO" id="GO:0016020">
    <property type="term" value="C:membrane"/>
    <property type="evidence" value="ECO:0007669"/>
    <property type="project" value="UniProtKB-SubCell"/>
</dbReference>
<comment type="catalytic activity">
    <reaction evidence="7">
        <text>L-cysteinyl-[protein] + hexadecanoyl-CoA = S-hexadecanoyl-L-cysteinyl-[protein] + CoA</text>
        <dbReference type="Rhea" id="RHEA:36683"/>
        <dbReference type="Rhea" id="RHEA-COMP:10131"/>
        <dbReference type="Rhea" id="RHEA-COMP:11032"/>
        <dbReference type="ChEBI" id="CHEBI:29950"/>
        <dbReference type="ChEBI" id="CHEBI:57287"/>
        <dbReference type="ChEBI" id="CHEBI:57379"/>
        <dbReference type="ChEBI" id="CHEBI:74151"/>
        <dbReference type="EC" id="2.3.1.225"/>
    </reaction>
</comment>
<evidence type="ECO:0000256" key="1">
    <source>
        <dbReference type="ARBA" id="ARBA00004141"/>
    </source>
</evidence>
<dbReference type="PROSITE" id="PS50216">
    <property type="entry name" value="DHHC"/>
    <property type="match status" value="1"/>
</dbReference>
<keyword evidence="2 7" id="KW-0808">Transferase</keyword>
<evidence type="ECO:0000256" key="7">
    <source>
        <dbReference type="RuleBase" id="RU079119"/>
    </source>
</evidence>
<evidence type="ECO:0000313" key="10">
    <source>
        <dbReference type="EMBL" id="CAD8357106.1"/>
    </source>
</evidence>
<gene>
    <name evidence="10" type="ORF">PBAH0796_LOCUS12473</name>
    <name evidence="11" type="ORF">PBAH0796_LOCUS12474</name>
</gene>
<dbReference type="PANTHER" id="PTHR22883:SF203">
    <property type="entry name" value="PALMITOYLTRANSFERASE"/>
    <property type="match status" value="1"/>
</dbReference>
<dbReference type="InterPro" id="IPR039859">
    <property type="entry name" value="PFA4/ZDH16/20/ERF2-like"/>
</dbReference>
<dbReference type="PANTHER" id="PTHR22883">
    <property type="entry name" value="ZINC FINGER DHHC DOMAIN CONTAINING PROTEIN"/>
    <property type="match status" value="1"/>
</dbReference>
<keyword evidence="3 7" id="KW-0812">Transmembrane</keyword>
<dbReference type="GO" id="GO:0005794">
    <property type="term" value="C:Golgi apparatus"/>
    <property type="evidence" value="ECO:0007669"/>
    <property type="project" value="TreeGrafter"/>
</dbReference>
<accession>A0A6T8VD82</accession>
<proteinExistence type="inferred from homology"/>
<evidence type="ECO:0000313" key="11">
    <source>
        <dbReference type="EMBL" id="CAD8357107.1"/>
    </source>
</evidence>
<evidence type="ECO:0000256" key="4">
    <source>
        <dbReference type="ARBA" id="ARBA00022989"/>
    </source>
</evidence>
<feature type="transmembrane region" description="Helical" evidence="7">
    <location>
        <begin position="20"/>
        <end position="41"/>
    </location>
</feature>
<feature type="transmembrane region" description="Helical" evidence="7">
    <location>
        <begin position="47"/>
        <end position="67"/>
    </location>
</feature>
<keyword evidence="4 7" id="KW-1133">Transmembrane helix</keyword>
<dbReference type="GO" id="GO:0005783">
    <property type="term" value="C:endoplasmic reticulum"/>
    <property type="evidence" value="ECO:0007669"/>
    <property type="project" value="TreeGrafter"/>
</dbReference>
<keyword evidence="5 7" id="KW-0472">Membrane</keyword>